<feature type="transmembrane region" description="Helical" evidence="5">
    <location>
        <begin position="12"/>
        <end position="28"/>
    </location>
</feature>
<dbReference type="InterPro" id="IPR024163">
    <property type="entry name" value="Aerotolerance_reg_N"/>
</dbReference>
<sequence length="320" mass="33358">MNGLTFLSPWRLLALVAVVALAITYVVFQRRRSQYAVRFTNLELLSSVMPKSPGWRRHLAAGAQLLAITALVLAFAQPAHDIKVPRERATVMLAIDVSLSMEATDVKPSRIEAAKAAATSFLDDVPPKVNVGLVTFAGTSRIAVAPTTDRRAVADAIAKAELDDGTAIGNAIESSLDALNSMPPAPDGAQVPAAIVLMSDGTTTMGVPNQRAIQDAIKAQVPVSTIAFGTEGGTVTIPNTGEVVPVPVDAPSLAKIAKATGGQTYEAATQGQLSDVYSKIGSSIGYDTTISALTQWFVALALLGFIVAGALALAWSNRLP</sequence>
<feature type="domain" description="VWFA" evidence="6">
    <location>
        <begin position="90"/>
        <end position="280"/>
    </location>
</feature>
<keyword evidence="1" id="KW-1003">Cell membrane</keyword>
<dbReference type="InterPro" id="IPR002035">
    <property type="entry name" value="VWF_A"/>
</dbReference>
<dbReference type="PANTHER" id="PTHR22550:SF5">
    <property type="entry name" value="LEUCINE ZIPPER PROTEIN 4"/>
    <property type="match status" value="1"/>
</dbReference>
<organism evidence="7">
    <name type="scientific">freshwater metagenome</name>
    <dbReference type="NCBI Taxonomy" id="449393"/>
    <lineage>
        <taxon>unclassified sequences</taxon>
        <taxon>metagenomes</taxon>
        <taxon>ecological metagenomes</taxon>
    </lineage>
</organism>
<keyword evidence="3 5" id="KW-1133">Transmembrane helix</keyword>
<evidence type="ECO:0000313" key="7">
    <source>
        <dbReference type="EMBL" id="CAB4324307.1"/>
    </source>
</evidence>
<evidence type="ECO:0000256" key="4">
    <source>
        <dbReference type="ARBA" id="ARBA00023136"/>
    </source>
</evidence>
<proteinExistence type="predicted"/>
<dbReference type="PROSITE" id="PS50234">
    <property type="entry name" value="VWFA"/>
    <property type="match status" value="1"/>
</dbReference>
<reference evidence="7" key="1">
    <citation type="submission" date="2020-05" db="EMBL/GenBank/DDBJ databases">
        <authorList>
            <person name="Chiriac C."/>
            <person name="Salcher M."/>
            <person name="Ghai R."/>
            <person name="Kavagutti S V."/>
        </authorList>
    </citation>
    <scope>NUCLEOTIDE SEQUENCE</scope>
</reference>
<evidence type="ECO:0000256" key="1">
    <source>
        <dbReference type="ARBA" id="ARBA00022475"/>
    </source>
</evidence>
<dbReference type="InterPro" id="IPR036465">
    <property type="entry name" value="vWFA_dom_sf"/>
</dbReference>
<feature type="transmembrane region" description="Helical" evidence="5">
    <location>
        <begin position="296"/>
        <end position="315"/>
    </location>
</feature>
<evidence type="ECO:0000256" key="2">
    <source>
        <dbReference type="ARBA" id="ARBA00022692"/>
    </source>
</evidence>
<dbReference type="SMART" id="SM00327">
    <property type="entry name" value="VWA"/>
    <property type="match status" value="1"/>
</dbReference>
<dbReference type="Pfam" id="PF07584">
    <property type="entry name" value="BatA"/>
    <property type="match status" value="1"/>
</dbReference>
<dbReference type="Pfam" id="PF13519">
    <property type="entry name" value="VWA_2"/>
    <property type="match status" value="1"/>
</dbReference>
<dbReference type="SUPFAM" id="SSF53300">
    <property type="entry name" value="vWA-like"/>
    <property type="match status" value="1"/>
</dbReference>
<name>A0A6J5YIC5_9ZZZZ</name>
<dbReference type="PANTHER" id="PTHR22550">
    <property type="entry name" value="SPORE GERMINATION PROTEIN"/>
    <property type="match status" value="1"/>
</dbReference>
<dbReference type="Gene3D" id="3.40.50.410">
    <property type="entry name" value="von Willebrand factor, type A domain"/>
    <property type="match status" value="1"/>
</dbReference>
<gene>
    <name evidence="7" type="ORF">UFOPK1392_02072</name>
</gene>
<keyword evidence="2 5" id="KW-0812">Transmembrane</keyword>
<evidence type="ECO:0000256" key="3">
    <source>
        <dbReference type="ARBA" id="ARBA00022989"/>
    </source>
</evidence>
<dbReference type="AlphaFoldDB" id="A0A6J5YIC5"/>
<protein>
    <submittedName>
        <fullName evidence="7">Unannotated protein</fullName>
    </submittedName>
</protein>
<evidence type="ECO:0000256" key="5">
    <source>
        <dbReference type="SAM" id="Phobius"/>
    </source>
</evidence>
<evidence type="ECO:0000259" key="6">
    <source>
        <dbReference type="PROSITE" id="PS50234"/>
    </source>
</evidence>
<accession>A0A6J5YIC5</accession>
<dbReference type="EMBL" id="CAEMXZ010000129">
    <property type="protein sequence ID" value="CAB4324307.1"/>
    <property type="molecule type" value="Genomic_DNA"/>
</dbReference>
<keyword evidence="4 5" id="KW-0472">Membrane</keyword>
<dbReference type="InterPro" id="IPR050768">
    <property type="entry name" value="UPF0353/GerABKA_families"/>
</dbReference>